<dbReference type="PROSITE" id="PS51352">
    <property type="entry name" value="THIOREDOXIN_2"/>
    <property type="match status" value="1"/>
</dbReference>
<dbReference type="EMBL" id="FYEK01000028">
    <property type="protein sequence ID" value="SNB66233.1"/>
    <property type="molecule type" value="Genomic_DNA"/>
</dbReference>
<evidence type="ECO:0000313" key="7">
    <source>
        <dbReference type="EMBL" id="SNB66233.1"/>
    </source>
</evidence>
<feature type="domain" description="Thioredoxin" evidence="6">
    <location>
        <begin position="24"/>
        <end position="166"/>
    </location>
</feature>
<evidence type="ECO:0000259" key="6">
    <source>
        <dbReference type="PROSITE" id="PS51352"/>
    </source>
</evidence>
<keyword evidence="5" id="KW-0676">Redox-active center</keyword>
<dbReference type="GO" id="GO:0016209">
    <property type="term" value="F:antioxidant activity"/>
    <property type="evidence" value="ECO:0007669"/>
    <property type="project" value="InterPro"/>
</dbReference>
<dbReference type="PROSITE" id="PS51257">
    <property type="entry name" value="PROKAR_LIPOPROTEIN"/>
    <property type="match status" value="1"/>
</dbReference>
<comment type="subcellular location">
    <subcellularLocation>
        <location evidence="1">Cell envelope</location>
    </subcellularLocation>
</comment>
<dbReference type="AlphaFoldDB" id="A0A212R2K5"/>
<organism evidence="7 8">
    <name type="scientific">Thermoflexus hugenholtzii JAD2</name>
    <dbReference type="NCBI Taxonomy" id="877466"/>
    <lineage>
        <taxon>Bacteria</taxon>
        <taxon>Bacillati</taxon>
        <taxon>Chloroflexota</taxon>
        <taxon>Thermoflexia</taxon>
        <taxon>Thermoflexales</taxon>
        <taxon>Thermoflexaceae</taxon>
        <taxon>Thermoflexus</taxon>
    </lineage>
</organism>
<dbReference type="CDD" id="cd02966">
    <property type="entry name" value="TlpA_like_family"/>
    <property type="match status" value="1"/>
</dbReference>
<dbReference type="Gene3D" id="3.40.30.10">
    <property type="entry name" value="Glutaredoxin"/>
    <property type="match status" value="1"/>
</dbReference>
<accession>A0A212R2K5</accession>
<dbReference type="InterPro" id="IPR013766">
    <property type="entry name" value="Thioredoxin_domain"/>
</dbReference>
<reference evidence="8" key="1">
    <citation type="submission" date="2017-06" db="EMBL/GenBank/DDBJ databases">
        <authorList>
            <person name="Varghese N."/>
            <person name="Submissions S."/>
        </authorList>
    </citation>
    <scope>NUCLEOTIDE SEQUENCE [LARGE SCALE GENOMIC DNA]</scope>
    <source>
        <strain evidence="8">JAD2</strain>
    </source>
</reference>
<keyword evidence="4" id="KW-1015">Disulfide bond</keyword>
<protein>
    <submittedName>
        <fullName evidence="7">Peroxiredoxin</fullName>
    </submittedName>
</protein>
<dbReference type="Pfam" id="PF00578">
    <property type="entry name" value="AhpC-TSA"/>
    <property type="match status" value="1"/>
</dbReference>
<keyword evidence="8" id="KW-1185">Reference proteome</keyword>
<evidence type="ECO:0000256" key="5">
    <source>
        <dbReference type="ARBA" id="ARBA00023284"/>
    </source>
</evidence>
<dbReference type="OrthoDB" id="25753at2"/>
<evidence type="ECO:0000256" key="2">
    <source>
        <dbReference type="ARBA" id="ARBA00022748"/>
    </source>
</evidence>
<dbReference type="Proteomes" id="UP000197025">
    <property type="component" value="Unassembled WGS sequence"/>
</dbReference>
<dbReference type="InParanoid" id="A0A212R2K5"/>
<keyword evidence="3" id="KW-0735">Signal-anchor</keyword>
<evidence type="ECO:0000256" key="3">
    <source>
        <dbReference type="ARBA" id="ARBA00022968"/>
    </source>
</evidence>
<dbReference type="InterPro" id="IPR000866">
    <property type="entry name" value="AhpC/TSA"/>
</dbReference>
<name>A0A212R2K5_9CHLR</name>
<keyword evidence="2" id="KW-0201">Cytochrome c-type biogenesis</keyword>
<dbReference type="GO" id="GO:0017004">
    <property type="term" value="P:cytochrome complex assembly"/>
    <property type="evidence" value="ECO:0007669"/>
    <property type="project" value="UniProtKB-KW"/>
</dbReference>
<dbReference type="SUPFAM" id="SSF52833">
    <property type="entry name" value="Thioredoxin-like"/>
    <property type="match status" value="1"/>
</dbReference>
<evidence type="ECO:0000256" key="1">
    <source>
        <dbReference type="ARBA" id="ARBA00004196"/>
    </source>
</evidence>
<gene>
    <name evidence="7" type="ORF">SAMN02746019_00000830</name>
</gene>
<dbReference type="InterPro" id="IPR036249">
    <property type="entry name" value="Thioredoxin-like_sf"/>
</dbReference>
<proteinExistence type="predicted"/>
<dbReference type="PANTHER" id="PTHR42852">
    <property type="entry name" value="THIOL:DISULFIDE INTERCHANGE PROTEIN DSBE"/>
    <property type="match status" value="1"/>
</dbReference>
<evidence type="ECO:0000313" key="8">
    <source>
        <dbReference type="Proteomes" id="UP000197025"/>
    </source>
</evidence>
<dbReference type="RefSeq" id="WP_159461653.1">
    <property type="nucleotide sequence ID" value="NZ_FYEK01000028.1"/>
</dbReference>
<dbReference type="GO" id="GO:0030313">
    <property type="term" value="C:cell envelope"/>
    <property type="evidence" value="ECO:0007669"/>
    <property type="project" value="UniProtKB-SubCell"/>
</dbReference>
<dbReference type="GO" id="GO:0016491">
    <property type="term" value="F:oxidoreductase activity"/>
    <property type="evidence" value="ECO:0007669"/>
    <property type="project" value="InterPro"/>
</dbReference>
<dbReference type="InterPro" id="IPR050553">
    <property type="entry name" value="Thioredoxin_ResA/DsbE_sf"/>
</dbReference>
<dbReference type="PANTHER" id="PTHR42852:SF6">
    <property type="entry name" value="THIOL:DISULFIDE INTERCHANGE PROTEIN DSBE"/>
    <property type="match status" value="1"/>
</dbReference>
<evidence type="ECO:0000256" key="4">
    <source>
        <dbReference type="ARBA" id="ARBA00023157"/>
    </source>
</evidence>
<keyword evidence="3" id="KW-0812">Transmembrane</keyword>
<sequence length="170" mass="18350">MKALRRWGVWLGIGLVLAGCAGLGGGGAPAPDFSVPTLEGRTFTLSQALGEGKPVVLFFMAYWCGTCVPEARALARLHAHYGDQAVIVALDVDPTSTPEDLAAFREAAGNPDYIWAFDRDNTVALAYRVTRLDTTVIIDPQGRIVFRDEVPTSYETLATQMARILPPASR</sequence>